<dbReference type="STRING" id="1682113.A7U43_11195"/>
<organism evidence="1 2">
    <name type="scientific">Mycobacterium adipatum</name>
    <dbReference type="NCBI Taxonomy" id="1682113"/>
    <lineage>
        <taxon>Bacteria</taxon>
        <taxon>Bacillati</taxon>
        <taxon>Actinomycetota</taxon>
        <taxon>Actinomycetes</taxon>
        <taxon>Mycobacteriales</taxon>
        <taxon>Mycobacteriaceae</taxon>
        <taxon>Mycobacterium</taxon>
    </lineage>
</organism>
<dbReference type="EMBL" id="CP015596">
    <property type="protein sequence ID" value="ANE79809.1"/>
    <property type="molecule type" value="Genomic_DNA"/>
</dbReference>
<name>A0A172UKQ3_9MYCO</name>
<dbReference type="OrthoDB" id="4602230at2"/>
<evidence type="ECO:0000313" key="2">
    <source>
        <dbReference type="Proteomes" id="UP000077143"/>
    </source>
</evidence>
<sequence>MTRWASADGLLFPAEPDALRVGGADFLTTAMHRLGALPSDNRITTVTRFSECGGSSTGRNAQLDVEYLQPEPPTELFVKFSRDFDDPRRDSVADAGVDGFARRIPSRVAAARTTRTQWTQQ</sequence>
<dbReference type="KEGG" id="madi:A7U43_11195"/>
<evidence type="ECO:0000313" key="1">
    <source>
        <dbReference type="EMBL" id="ANE79809.1"/>
    </source>
</evidence>
<accession>A0A172UKQ3</accession>
<reference evidence="1 2" key="1">
    <citation type="submission" date="2016-05" db="EMBL/GenBank/DDBJ databases">
        <title>Complete genome sequence of a phthalic acid esters degrading Mycobacterium sp. YC-RL4.</title>
        <authorList>
            <person name="Ren L."/>
            <person name="Fan S."/>
            <person name="Ruth N."/>
            <person name="Jia Y."/>
            <person name="Wang J."/>
            <person name="Qiao C."/>
        </authorList>
    </citation>
    <scope>NUCLEOTIDE SEQUENCE [LARGE SCALE GENOMIC DNA]</scope>
    <source>
        <strain evidence="1 2">YC-RL4</strain>
    </source>
</reference>
<dbReference type="AlphaFoldDB" id="A0A172UKQ3"/>
<keyword evidence="2" id="KW-1185">Reference proteome</keyword>
<dbReference type="Proteomes" id="UP000077143">
    <property type="component" value="Chromosome"/>
</dbReference>
<gene>
    <name evidence="1" type="ORF">A7U43_11195</name>
</gene>
<dbReference type="RefSeq" id="WP_067994810.1">
    <property type="nucleotide sequence ID" value="NZ_CP015596.1"/>
</dbReference>
<protein>
    <submittedName>
        <fullName evidence="1">Uncharacterized protein</fullName>
    </submittedName>
</protein>
<proteinExistence type="predicted"/>